<dbReference type="RefSeq" id="WP_193736415.1">
    <property type="nucleotide sequence ID" value="NZ_CP063304.1"/>
</dbReference>
<feature type="transmembrane region" description="Helical" evidence="7">
    <location>
        <begin position="7"/>
        <end position="29"/>
    </location>
</feature>
<evidence type="ECO:0000259" key="8">
    <source>
        <dbReference type="Pfam" id="PF01757"/>
    </source>
</evidence>
<dbReference type="InterPro" id="IPR002656">
    <property type="entry name" value="Acyl_transf_3_dom"/>
</dbReference>
<evidence type="ECO:0000256" key="5">
    <source>
        <dbReference type="ARBA" id="ARBA00022989"/>
    </source>
</evidence>
<evidence type="ECO:0000256" key="2">
    <source>
        <dbReference type="ARBA" id="ARBA00007400"/>
    </source>
</evidence>
<dbReference type="Pfam" id="PF01757">
    <property type="entry name" value="Acyl_transf_3"/>
    <property type="match status" value="1"/>
</dbReference>
<proteinExistence type="inferred from homology"/>
<feature type="transmembrane region" description="Helical" evidence="7">
    <location>
        <begin position="271"/>
        <end position="290"/>
    </location>
</feature>
<feature type="domain" description="Acyltransferase 3" evidence="8">
    <location>
        <begin position="8"/>
        <end position="321"/>
    </location>
</feature>
<feature type="transmembrane region" description="Helical" evidence="7">
    <location>
        <begin position="241"/>
        <end position="259"/>
    </location>
</feature>
<organism evidence="9 10">
    <name type="scientific">Blautia liquoris</name>
    <dbReference type="NCBI Taxonomy" id="2779518"/>
    <lineage>
        <taxon>Bacteria</taxon>
        <taxon>Bacillati</taxon>
        <taxon>Bacillota</taxon>
        <taxon>Clostridia</taxon>
        <taxon>Lachnospirales</taxon>
        <taxon>Lachnospiraceae</taxon>
        <taxon>Blautia</taxon>
    </lineage>
</organism>
<keyword evidence="10" id="KW-1185">Reference proteome</keyword>
<evidence type="ECO:0000256" key="3">
    <source>
        <dbReference type="ARBA" id="ARBA00022475"/>
    </source>
</evidence>
<dbReference type="GO" id="GO:0005886">
    <property type="term" value="C:plasma membrane"/>
    <property type="evidence" value="ECO:0007669"/>
    <property type="project" value="UniProtKB-SubCell"/>
</dbReference>
<feature type="transmembrane region" description="Helical" evidence="7">
    <location>
        <begin position="49"/>
        <end position="72"/>
    </location>
</feature>
<feature type="transmembrane region" description="Helical" evidence="7">
    <location>
        <begin position="191"/>
        <end position="207"/>
    </location>
</feature>
<comment type="subcellular location">
    <subcellularLocation>
        <location evidence="1">Cell membrane</location>
        <topology evidence="1">Multi-pass membrane protein</topology>
    </subcellularLocation>
</comment>
<keyword evidence="5 7" id="KW-1133">Transmembrane helix</keyword>
<keyword evidence="4 7" id="KW-0812">Transmembrane</keyword>
<dbReference type="PANTHER" id="PTHR40074">
    <property type="entry name" value="O-ACETYLTRANSFERASE WECH"/>
    <property type="match status" value="1"/>
</dbReference>
<name>A0A7M2RIE5_9FIRM</name>
<evidence type="ECO:0000313" key="9">
    <source>
        <dbReference type="EMBL" id="QOV20095.1"/>
    </source>
</evidence>
<gene>
    <name evidence="9" type="ORF">INP51_03850</name>
</gene>
<evidence type="ECO:0000256" key="1">
    <source>
        <dbReference type="ARBA" id="ARBA00004651"/>
    </source>
</evidence>
<keyword evidence="9" id="KW-0012">Acyltransferase</keyword>
<keyword evidence="9" id="KW-0808">Transferase</keyword>
<feature type="transmembrane region" description="Helical" evidence="7">
    <location>
        <begin position="168"/>
        <end position="185"/>
    </location>
</feature>
<dbReference type="PANTHER" id="PTHR40074:SF2">
    <property type="entry name" value="O-ACETYLTRANSFERASE WECH"/>
    <property type="match status" value="1"/>
</dbReference>
<feature type="transmembrane region" description="Helical" evidence="7">
    <location>
        <begin position="214"/>
        <end position="235"/>
    </location>
</feature>
<dbReference type="AlphaFoldDB" id="A0A7M2RIE5"/>
<evidence type="ECO:0000256" key="6">
    <source>
        <dbReference type="ARBA" id="ARBA00023136"/>
    </source>
</evidence>
<keyword evidence="3" id="KW-1003">Cell membrane</keyword>
<accession>A0A7M2RIE5</accession>
<feature type="transmembrane region" description="Helical" evidence="7">
    <location>
        <begin position="302"/>
        <end position="321"/>
    </location>
</feature>
<sequence>MKKERLFYLDFVRAVATIIIVLTHYNAIFLYTNPPMPEKAVLGISFANVYIGDFGVSLFLTISGAALMYVYQEELKCRDFYRKRFLNIYPMYWIGFILAFLIEFYKNRGFNPDIPRYKIIYSFLGIDKYMSNFGDINFSLVGEWFLGLIIVFYLLFPLIRKWMNTSSISLGVIATIVFIVFLVMNFDQNSILLPVLLPRILFGMYFVKSKRKVNLPVAVVSLAILVINYLAAPSINRDLQATYVGICGFLVLVYIADYLRWVPFRRLCSLICKYSYAIFIVHHMVILQIVSRMDLNALTRTYSYLLFMTCCIAVFAVAYLLQRIYDSIMELFKKDERSV</sequence>
<feature type="transmembrane region" description="Helical" evidence="7">
    <location>
        <begin position="84"/>
        <end position="102"/>
    </location>
</feature>
<evidence type="ECO:0000313" key="10">
    <source>
        <dbReference type="Proteomes" id="UP000593601"/>
    </source>
</evidence>
<evidence type="ECO:0000256" key="7">
    <source>
        <dbReference type="SAM" id="Phobius"/>
    </source>
</evidence>
<reference evidence="9 10" key="1">
    <citation type="submission" date="2020-10" db="EMBL/GenBank/DDBJ databases">
        <title>Blautia liquoris sp.nov., isolated from the mud in a fermentation cellar used for the production of Chinese strong-flavoured liquor.</title>
        <authorList>
            <person name="Lu L."/>
        </authorList>
    </citation>
    <scope>NUCLEOTIDE SEQUENCE [LARGE SCALE GENOMIC DNA]</scope>
    <source>
        <strain evidence="9 10">LZLJ-3</strain>
    </source>
</reference>
<dbReference type="GO" id="GO:0009246">
    <property type="term" value="P:enterobacterial common antigen biosynthetic process"/>
    <property type="evidence" value="ECO:0007669"/>
    <property type="project" value="TreeGrafter"/>
</dbReference>
<dbReference type="Proteomes" id="UP000593601">
    <property type="component" value="Chromosome"/>
</dbReference>
<dbReference type="EMBL" id="CP063304">
    <property type="protein sequence ID" value="QOV20095.1"/>
    <property type="molecule type" value="Genomic_DNA"/>
</dbReference>
<keyword evidence="6 7" id="KW-0472">Membrane</keyword>
<evidence type="ECO:0000256" key="4">
    <source>
        <dbReference type="ARBA" id="ARBA00022692"/>
    </source>
</evidence>
<comment type="similarity">
    <text evidence="2">Belongs to the acyltransferase 3 family.</text>
</comment>
<dbReference type="GO" id="GO:0016413">
    <property type="term" value="F:O-acetyltransferase activity"/>
    <property type="evidence" value="ECO:0007669"/>
    <property type="project" value="TreeGrafter"/>
</dbReference>
<feature type="transmembrane region" description="Helical" evidence="7">
    <location>
        <begin position="136"/>
        <end position="156"/>
    </location>
</feature>
<dbReference type="KEGG" id="bliq:INP51_03850"/>
<protein>
    <submittedName>
        <fullName evidence="9">Acyltransferase</fullName>
    </submittedName>
</protein>